<dbReference type="InterPro" id="IPR029064">
    <property type="entry name" value="Ribosomal_eL30-like_sf"/>
</dbReference>
<dbReference type="InterPro" id="IPR001537">
    <property type="entry name" value="SpoU_MeTrfase"/>
</dbReference>
<dbReference type="Gene3D" id="3.40.1280.10">
    <property type="match status" value="1"/>
</dbReference>
<dbReference type="InterPro" id="IPR053888">
    <property type="entry name" value="MRM3-like_sub_bind"/>
</dbReference>
<dbReference type="GO" id="GO:0008173">
    <property type="term" value="F:RNA methyltransferase activity"/>
    <property type="evidence" value="ECO:0007669"/>
    <property type="project" value="InterPro"/>
</dbReference>
<organism evidence="6 7">
    <name type="scientific">Psychroflexus halocasei</name>
    <dbReference type="NCBI Taxonomy" id="908615"/>
    <lineage>
        <taxon>Bacteria</taxon>
        <taxon>Pseudomonadati</taxon>
        <taxon>Bacteroidota</taxon>
        <taxon>Flavobacteriia</taxon>
        <taxon>Flavobacteriales</taxon>
        <taxon>Flavobacteriaceae</taxon>
        <taxon>Psychroflexus</taxon>
    </lineage>
</organism>
<evidence type="ECO:0000256" key="2">
    <source>
        <dbReference type="ARBA" id="ARBA00022603"/>
    </source>
</evidence>
<evidence type="ECO:0000259" key="5">
    <source>
        <dbReference type="Pfam" id="PF22435"/>
    </source>
</evidence>
<dbReference type="SUPFAM" id="SSF55315">
    <property type="entry name" value="L30e-like"/>
    <property type="match status" value="1"/>
</dbReference>
<accession>A0A1H3X9S0</accession>
<dbReference type="Gene3D" id="3.30.1330.30">
    <property type="match status" value="1"/>
</dbReference>
<dbReference type="RefSeq" id="WP_093239565.1">
    <property type="nucleotide sequence ID" value="NZ_FNQF01000002.1"/>
</dbReference>
<dbReference type="InterPro" id="IPR051259">
    <property type="entry name" value="rRNA_Methyltransferase"/>
</dbReference>
<dbReference type="GO" id="GO:0006396">
    <property type="term" value="P:RNA processing"/>
    <property type="evidence" value="ECO:0007669"/>
    <property type="project" value="InterPro"/>
</dbReference>
<dbReference type="STRING" id="908615.SAMN05421540_102285"/>
<dbReference type="CDD" id="cd18109">
    <property type="entry name" value="SpoU-like_RNA-MTase"/>
    <property type="match status" value="1"/>
</dbReference>
<dbReference type="SUPFAM" id="SSF75217">
    <property type="entry name" value="alpha/beta knot"/>
    <property type="match status" value="1"/>
</dbReference>
<comment type="similarity">
    <text evidence="1">Belongs to the class IV-like SAM-binding methyltransferase superfamily. RNA methyltransferase TrmH family.</text>
</comment>
<sequence>MLSKNQIKLINNLKTKRYRSKHKLFIAEGVKVIKEFLKSDYELEALYTTVDIFSVDAKKYFLIDESELKKVSCLTTPQIALALFEIPTDEFENEENEGNNSGLKLVLDGVRDPGNLGTIIRLCDWFDVNELVCSSDTVDCYNPKVVQATMGSLARVSIRYQDLETFFKKNTLPVYGAFMDGKPIYTTEVSQDAVIVMGNEAQGISKETSFYVQERISIPQFGDPAVESLNVATASSILLNEFKRLSFIEK</sequence>
<keyword evidence="3 6" id="KW-0808">Transferase</keyword>
<dbReference type="InterPro" id="IPR029026">
    <property type="entry name" value="tRNA_m1G_MTases_N"/>
</dbReference>
<gene>
    <name evidence="6" type="ORF">SAMN05421540_102285</name>
</gene>
<dbReference type="Proteomes" id="UP000198820">
    <property type="component" value="Unassembled WGS sequence"/>
</dbReference>
<dbReference type="GO" id="GO:0032259">
    <property type="term" value="P:methylation"/>
    <property type="evidence" value="ECO:0007669"/>
    <property type="project" value="UniProtKB-KW"/>
</dbReference>
<keyword evidence="7" id="KW-1185">Reference proteome</keyword>
<reference evidence="6 7" key="1">
    <citation type="submission" date="2016-10" db="EMBL/GenBank/DDBJ databases">
        <authorList>
            <person name="de Groot N.N."/>
        </authorList>
    </citation>
    <scope>NUCLEOTIDE SEQUENCE [LARGE SCALE GENOMIC DNA]</scope>
    <source>
        <strain evidence="6 7">DSM 23581</strain>
    </source>
</reference>
<dbReference type="Pfam" id="PF00588">
    <property type="entry name" value="SpoU_methylase"/>
    <property type="match status" value="1"/>
</dbReference>
<dbReference type="GO" id="GO:0003723">
    <property type="term" value="F:RNA binding"/>
    <property type="evidence" value="ECO:0007669"/>
    <property type="project" value="InterPro"/>
</dbReference>
<proteinExistence type="inferred from homology"/>
<dbReference type="PANTHER" id="PTHR43191">
    <property type="entry name" value="RRNA METHYLTRANSFERASE 3"/>
    <property type="match status" value="1"/>
</dbReference>
<dbReference type="AlphaFoldDB" id="A0A1H3X9S0"/>
<dbReference type="InterPro" id="IPR029028">
    <property type="entry name" value="Alpha/beta_knot_MTases"/>
</dbReference>
<dbReference type="Pfam" id="PF22435">
    <property type="entry name" value="MRM3-like_sub_bind"/>
    <property type="match status" value="1"/>
</dbReference>
<dbReference type="PANTHER" id="PTHR43191:SF2">
    <property type="entry name" value="RRNA METHYLTRANSFERASE 3, MITOCHONDRIAL"/>
    <property type="match status" value="1"/>
</dbReference>
<evidence type="ECO:0000259" key="4">
    <source>
        <dbReference type="Pfam" id="PF00588"/>
    </source>
</evidence>
<dbReference type="EMBL" id="FNQF01000002">
    <property type="protein sequence ID" value="SDZ95681.1"/>
    <property type="molecule type" value="Genomic_DNA"/>
</dbReference>
<keyword evidence="2 6" id="KW-0489">Methyltransferase</keyword>
<evidence type="ECO:0000256" key="1">
    <source>
        <dbReference type="ARBA" id="ARBA00007228"/>
    </source>
</evidence>
<feature type="domain" description="tRNA/rRNA methyltransferase SpoU type" evidence="4">
    <location>
        <begin position="103"/>
        <end position="239"/>
    </location>
</feature>
<protein>
    <submittedName>
        <fullName evidence="6">RNA methyltransferase, TrmH family</fullName>
    </submittedName>
</protein>
<evidence type="ECO:0000313" key="7">
    <source>
        <dbReference type="Proteomes" id="UP000198820"/>
    </source>
</evidence>
<evidence type="ECO:0000256" key="3">
    <source>
        <dbReference type="ARBA" id="ARBA00022679"/>
    </source>
</evidence>
<name>A0A1H3X9S0_9FLAO</name>
<evidence type="ECO:0000313" key="6">
    <source>
        <dbReference type="EMBL" id="SDZ95681.1"/>
    </source>
</evidence>
<feature type="domain" description="MRM3-like substrate binding" evidence="5">
    <location>
        <begin position="5"/>
        <end position="82"/>
    </location>
</feature>